<keyword evidence="1" id="KW-1133">Transmembrane helix</keyword>
<feature type="transmembrane region" description="Helical" evidence="1">
    <location>
        <begin position="148"/>
        <end position="167"/>
    </location>
</feature>
<comment type="caution">
    <text evidence="3">The sequence shown here is derived from an EMBL/GenBank/DDBJ whole genome shotgun (WGS) entry which is preliminary data.</text>
</comment>
<keyword evidence="1" id="KW-0472">Membrane</keyword>
<proteinExistence type="predicted"/>
<reference evidence="3" key="1">
    <citation type="submission" date="2020-03" db="EMBL/GenBank/DDBJ databases">
        <title>Draft Genome Sequence of Cylindrodendrum hubeiense.</title>
        <authorList>
            <person name="Buettner E."/>
            <person name="Kellner H."/>
        </authorList>
    </citation>
    <scope>NUCLEOTIDE SEQUENCE</scope>
    <source>
        <strain evidence="3">IHI 201604</strain>
    </source>
</reference>
<feature type="chain" id="PRO_5040127227" evidence="2">
    <location>
        <begin position="19"/>
        <end position="242"/>
    </location>
</feature>
<keyword evidence="1" id="KW-0812">Transmembrane</keyword>
<feature type="signal peptide" evidence="2">
    <location>
        <begin position="1"/>
        <end position="18"/>
    </location>
</feature>
<sequence length="242" mass="24442">MKAAFFTTIATMALSAFAAPVTESNSVAARQAGGVQDAVNKVDEIVTEELGVGEIADAIATTPSKRQDLGGIEGLISTLTDLLDTLQGQSGGFQDIADQVNAGDLTPDQGADAAIPGFQDMHYSITEVVTSLTGAAGLTVADGDVDTVLNLVVALVSIVLANVKVIVTVTGLQPQLISLLHSVFSILSSLLILVIGLVSAILPGLIAALTPLLAGLGNGLLVPVLTPIVALLASISLPTNLA</sequence>
<organism evidence="3 4">
    <name type="scientific">Cylindrodendrum hubeiense</name>
    <dbReference type="NCBI Taxonomy" id="595255"/>
    <lineage>
        <taxon>Eukaryota</taxon>
        <taxon>Fungi</taxon>
        <taxon>Dikarya</taxon>
        <taxon>Ascomycota</taxon>
        <taxon>Pezizomycotina</taxon>
        <taxon>Sordariomycetes</taxon>
        <taxon>Hypocreomycetidae</taxon>
        <taxon>Hypocreales</taxon>
        <taxon>Nectriaceae</taxon>
        <taxon>Cylindrodendrum</taxon>
    </lineage>
</organism>
<gene>
    <name evidence="3" type="ORF">G7Z17_g5400</name>
</gene>
<evidence type="ECO:0000313" key="3">
    <source>
        <dbReference type="EMBL" id="KAF7550895.1"/>
    </source>
</evidence>
<protein>
    <submittedName>
        <fullName evidence="3">Uncharacterized protein</fullName>
    </submittedName>
</protein>
<dbReference type="OrthoDB" id="4774241at2759"/>
<evidence type="ECO:0000256" key="1">
    <source>
        <dbReference type="SAM" id="Phobius"/>
    </source>
</evidence>
<name>A0A9P5H751_9HYPO</name>
<dbReference type="EMBL" id="JAANBB010000089">
    <property type="protein sequence ID" value="KAF7550895.1"/>
    <property type="molecule type" value="Genomic_DNA"/>
</dbReference>
<evidence type="ECO:0000313" key="4">
    <source>
        <dbReference type="Proteomes" id="UP000722485"/>
    </source>
</evidence>
<evidence type="ECO:0000256" key="2">
    <source>
        <dbReference type="SAM" id="SignalP"/>
    </source>
</evidence>
<feature type="transmembrane region" description="Helical" evidence="1">
    <location>
        <begin position="179"/>
        <end position="206"/>
    </location>
</feature>
<feature type="transmembrane region" description="Helical" evidence="1">
    <location>
        <begin position="212"/>
        <end position="237"/>
    </location>
</feature>
<keyword evidence="4" id="KW-1185">Reference proteome</keyword>
<dbReference type="AlphaFoldDB" id="A0A9P5H751"/>
<dbReference type="Proteomes" id="UP000722485">
    <property type="component" value="Unassembled WGS sequence"/>
</dbReference>
<accession>A0A9P5H751</accession>
<keyword evidence="2" id="KW-0732">Signal</keyword>